<reference evidence="1 2" key="1">
    <citation type="submission" date="2019-04" db="EMBL/GenBank/DDBJ databases">
        <title>High contiguity whole genome sequence and gene annotation resource for two Venturia nashicola isolates.</title>
        <authorList>
            <person name="Prokchorchik M."/>
            <person name="Won K."/>
            <person name="Lee Y."/>
            <person name="Choi E.D."/>
            <person name="Segonzac C."/>
            <person name="Sohn K.H."/>
        </authorList>
    </citation>
    <scope>NUCLEOTIDE SEQUENCE [LARGE SCALE GENOMIC DNA]</scope>
    <source>
        <strain evidence="1 2">PRI2</strain>
    </source>
</reference>
<dbReference type="OrthoDB" id="3905686at2759"/>
<proteinExistence type="predicted"/>
<comment type="caution">
    <text evidence="1">The sequence shown here is derived from an EMBL/GenBank/DDBJ whole genome shotgun (WGS) entry which is preliminary data.</text>
</comment>
<dbReference type="Proteomes" id="UP000298493">
    <property type="component" value="Unassembled WGS sequence"/>
</dbReference>
<dbReference type="AlphaFoldDB" id="A0A4Z1NKH4"/>
<accession>A0A4Z1NKH4</accession>
<evidence type="ECO:0000313" key="1">
    <source>
        <dbReference type="EMBL" id="TID16095.1"/>
    </source>
</evidence>
<sequence length="141" mass="15465">MTTNSAITTPVPASVTSEALIAALHDHQLYFKIVDTELIEAKLVSGDPTKLGDKCTYAVKSKQHTSDYTLTNLSDGVDAEASIKSPVGALVVKMKWRVSEGKLNEDIEIEANFVMRKMSKGPTEKNSKEAHLRFIEEVSKV</sequence>
<organism evidence="1 2">
    <name type="scientific">Venturia nashicola</name>
    <dbReference type="NCBI Taxonomy" id="86259"/>
    <lineage>
        <taxon>Eukaryota</taxon>
        <taxon>Fungi</taxon>
        <taxon>Dikarya</taxon>
        <taxon>Ascomycota</taxon>
        <taxon>Pezizomycotina</taxon>
        <taxon>Dothideomycetes</taxon>
        <taxon>Pleosporomycetidae</taxon>
        <taxon>Venturiales</taxon>
        <taxon>Venturiaceae</taxon>
        <taxon>Venturia</taxon>
    </lineage>
</organism>
<dbReference type="EMBL" id="SNSC02000019">
    <property type="protein sequence ID" value="TID16095.1"/>
    <property type="molecule type" value="Genomic_DNA"/>
</dbReference>
<evidence type="ECO:0000313" key="2">
    <source>
        <dbReference type="Proteomes" id="UP000298493"/>
    </source>
</evidence>
<protein>
    <submittedName>
        <fullName evidence="1">Putative polyketide synthase protein</fullName>
    </submittedName>
</protein>
<gene>
    <name evidence="1" type="ORF">E6O75_ATG09153</name>
</gene>
<name>A0A4Z1NKH4_9PEZI</name>
<keyword evidence="2" id="KW-1185">Reference proteome</keyword>